<dbReference type="Pfam" id="PF02350">
    <property type="entry name" value="Epimerase_2"/>
    <property type="match status" value="1"/>
</dbReference>
<gene>
    <name evidence="2" type="primary">neuC</name>
    <name evidence="2" type="ORF">F4Y60_00930</name>
</gene>
<comment type="caution">
    <text evidence="2">The sequence shown here is derived from an EMBL/GenBank/DDBJ whole genome shotgun (WGS) entry which is preliminary data.</text>
</comment>
<feature type="domain" description="UDP-N-acetylglucosamine 2-epimerase" evidence="1">
    <location>
        <begin position="39"/>
        <end position="369"/>
    </location>
</feature>
<name>A0A6B0XVF4_9RHOB</name>
<sequence length="392" mass="43182">MPPSKGKNSRESRPERSVLFVTGTRADFGKLEPLMVAARDEGLLVSIFVTGMHMLERYGMTKIEVHRVPGVTVHEFLNQRPGDPLDTILSKTVVGLSDYLIEHRPDLVVFHGDRVEALACALVCATNYVRSGHVEGGELSGTIDESFRHCNTKLAHHHFVSSQEAARRVMALGEPEDSVHVIGSPELDLHSQPSGVTLAEVRNRYQIQFEDFGICILHPVTSEVDTIGEQARRLFGRLVASGRNFVVIAPNNDPGSDAIRAAIEDLPPDRFRALPSMRFSHFSELMKNTACMVGNSSAGVREAPFLGIPSLDFGTRQKNRTRADSVVSVGAADVASIDRFLHERWGRSYDRDAAFGDGRAASRFVAVLKKERFWASSLQKSFCDSHTSLTTG</sequence>
<dbReference type="GO" id="GO:0004553">
    <property type="term" value="F:hydrolase activity, hydrolyzing O-glycosyl compounds"/>
    <property type="evidence" value="ECO:0007669"/>
    <property type="project" value="InterPro"/>
</dbReference>
<protein>
    <submittedName>
        <fullName evidence="2">UDP-N-acetylglucosamine 2-epimerase (Hydrolyzing)</fullName>
        <ecNumber evidence="2">3.2.1.183</ecNumber>
    </submittedName>
</protein>
<reference evidence="2" key="1">
    <citation type="submission" date="2019-09" db="EMBL/GenBank/DDBJ databases">
        <title>Characterisation of the sponge microbiome using genome-centric metagenomics.</title>
        <authorList>
            <person name="Engelberts J.P."/>
            <person name="Robbins S.J."/>
            <person name="De Goeij J.M."/>
            <person name="Aranda M."/>
            <person name="Bell S.C."/>
            <person name="Webster N.S."/>
        </authorList>
    </citation>
    <scope>NUCLEOTIDE SEQUENCE</scope>
    <source>
        <strain evidence="2">SB0664_bin_43</strain>
    </source>
</reference>
<dbReference type="InterPro" id="IPR020004">
    <property type="entry name" value="UDP-GlcNAc_Epase"/>
</dbReference>
<organism evidence="2">
    <name type="scientific">Boseongicola sp. SB0664_bin_43</name>
    <dbReference type="NCBI Taxonomy" id="2604844"/>
    <lineage>
        <taxon>Bacteria</taxon>
        <taxon>Pseudomonadati</taxon>
        <taxon>Pseudomonadota</taxon>
        <taxon>Alphaproteobacteria</taxon>
        <taxon>Rhodobacterales</taxon>
        <taxon>Paracoccaceae</taxon>
        <taxon>Boseongicola</taxon>
    </lineage>
</organism>
<dbReference type="AlphaFoldDB" id="A0A6B0XVF4"/>
<evidence type="ECO:0000259" key="1">
    <source>
        <dbReference type="Pfam" id="PF02350"/>
    </source>
</evidence>
<dbReference type="InterPro" id="IPR029767">
    <property type="entry name" value="WecB-like"/>
</dbReference>
<keyword evidence="2" id="KW-0326">Glycosidase</keyword>
<keyword evidence="2" id="KW-0378">Hydrolase</keyword>
<dbReference type="PANTHER" id="PTHR43174">
    <property type="entry name" value="UDP-N-ACETYLGLUCOSAMINE 2-EPIMERASE"/>
    <property type="match status" value="1"/>
</dbReference>
<proteinExistence type="predicted"/>
<dbReference type="NCBIfam" id="TIGR03568">
    <property type="entry name" value="NeuC_NnaA"/>
    <property type="match status" value="1"/>
</dbReference>
<dbReference type="EMBL" id="VXRY01000039">
    <property type="protein sequence ID" value="MXY32661.1"/>
    <property type="molecule type" value="Genomic_DNA"/>
</dbReference>
<dbReference type="PANTHER" id="PTHR43174:SF3">
    <property type="entry name" value="UDP-N-ACETYLGLUCOSAMINE 2-EPIMERASE"/>
    <property type="match status" value="1"/>
</dbReference>
<dbReference type="SUPFAM" id="SSF53756">
    <property type="entry name" value="UDP-Glycosyltransferase/glycogen phosphorylase"/>
    <property type="match status" value="1"/>
</dbReference>
<dbReference type="InterPro" id="IPR003331">
    <property type="entry name" value="UDP_GlcNAc_Epimerase_2_dom"/>
</dbReference>
<accession>A0A6B0XVF4</accession>
<evidence type="ECO:0000313" key="2">
    <source>
        <dbReference type="EMBL" id="MXY32661.1"/>
    </source>
</evidence>
<dbReference type="Gene3D" id="3.40.50.2000">
    <property type="entry name" value="Glycogen Phosphorylase B"/>
    <property type="match status" value="2"/>
</dbReference>
<dbReference type="GO" id="GO:0006047">
    <property type="term" value="P:UDP-N-acetylglucosamine metabolic process"/>
    <property type="evidence" value="ECO:0007669"/>
    <property type="project" value="InterPro"/>
</dbReference>
<dbReference type="EC" id="3.2.1.183" evidence="2"/>